<dbReference type="InterPro" id="IPR029063">
    <property type="entry name" value="SAM-dependent_MTases_sf"/>
</dbReference>
<dbReference type="EMBL" id="CP000555">
    <property type="protein sequence ID" value="ABM93581.1"/>
    <property type="molecule type" value="Genomic_DNA"/>
</dbReference>
<name>A2SDE2_METPP</name>
<dbReference type="Gene3D" id="3.40.50.150">
    <property type="entry name" value="Vaccinia Virus protein VP39"/>
    <property type="match status" value="1"/>
</dbReference>
<dbReference type="SUPFAM" id="SSF53335">
    <property type="entry name" value="S-adenosyl-L-methionine-dependent methyltransferases"/>
    <property type="match status" value="1"/>
</dbReference>
<organism evidence="2 3">
    <name type="scientific">Methylibium petroleiphilum (strain ATCC BAA-1232 / LMG 22953 / PM1)</name>
    <dbReference type="NCBI Taxonomy" id="420662"/>
    <lineage>
        <taxon>Bacteria</taxon>
        <taxon>Pseudomonadati</taxon>
        <taxon>Pseudomonadota</taxon>
        <taxon>Betaproteobacteria</taxon>
        <taxon>Burkholderiales</taxon>
        <taxon>Sphaerotilaceae</taxon>
        <taxon>Methylibium</taxon>
    </lineage>
</organism>
<dbReference type="KEGG" id="mpt:Mpe_A0619"/>
<feature type="domain" description="Methyltransferase type 11" evidence="1">
    <location>
        <begin position="73"/>
        <end position="151"/>
    </location>
</feature>
<accession>A2SDE2</accession>
<dbReference type="eggNOG" id="COG0500">
    <property type="taxonomic scope" value="Bacteria"/>
</dbReference>
<evidence type="ECO:0000313" key="2">
    <source>
        <dbReference type="EMBL" id="ABM93581.1"/>
    </source>
</evidence>
<gene>
    <name evidence="2" type="ordered locus">Mpe_A0619</name>
</gene>
<sequence length="242" mass="26924">MSTAVSTPPTRLQCPICGSERFGDFRSRVNVRCSGCGSFERSRLLWLVLSQLELEATGRPFFHVAPEIGIAKLLHARLGERYRAFDFSPDIYAKAKIPVGRLDLCSDLSGMATGSVGGFCHVHVLEHVRCNAALVLQQINRVLAPGGYHVFGVPFWSRQYREDLSSELTDADRLSRFGHEDHVRSFGDQDFTVMFGGAFEGMEAIPLSRLIEVEAAARCNIPPRALTLNNSHSLFVYRKPIP</sequence>
<keyword evidence="3" id="KW-1185">Reference proteome</keyword>
<dbReference type="GO" id="GO:0008757">
    <property type="term" value="F:S-adenosylmethionine-dependent methyltransferase activity"/>
    <property type="evidence" value="ECO:0007669"/>
    <property type="project" value="InterPro"/>
</dbReference>
<evidence type="ECO:0000259" key="1">
    <source>
        <dbReference type="Pfam" id="PF08241"/>
    </source>
</evidence>
<dbReference type="HOGENOM" id="CLU_089877_0_0_4"/>
<dbReference type="RefSeq" id="WP_011828219.1">
    <property type="nucleotide sequence ID" value="NC_008825.1"/>
</dbReference>
<dbReference type="STRING" id="420662.Mpe_A0619"/>
<reference evidence="2 3" key="1">
    <citation type="journal article" date="2007" name="J. Bacteriol.">
        <title>Whole-genome analysis of the methyl tert-butyl ether-degrading beta-proteobacterium Methylibium petroleiphilum PM1.</title>
        <authorList>
            <person name="Kane S.R."/>
            <person name="Chakicherla A.Y."/>
            <person name="Chain P.S.G."/>
            <person name="Schmidt R."/>
            <person name="Shin M.W."/>
            <person name="Legler T.C."/>
            <person name="Scow K.M."/>
            <person name="Larimer F.W."/>
            <person name="Lucas S.M."/>
            <person name="Richardson P.M."/>
            <person name="Hristova K.R."/>
        </authorList>
    </citation>
    <scope>NUCLEOTIDE SEQUENCE [LARGE SCALE GENOMIC DNA]</scope>
    <source>
        <strain evidence="3">ATCC BAA-1232 / LMG 22953 / PM1</strain>
    </source>
</reference>
<dbReference type="Pfam" id="PF08241">
    <property type="entry name" value="Methyltransf_11"/>
    <property type="match status" value="1"/>
</dbReference>
<protein>
    <recommendedName>
        <fullName evidence="1">Methyltransferase type 11 domain-containing protein</fullName>
    </recommendedName>
</protein>
<dbReference type="Proteomes" id="UP000000366">
    <property type="component" value="Chromosome"/>
</dbReference>
<evidence type="ECO:0000313" key="3">
    <source>
        <dbReference type="Proteomes" id="UP000000366"/>
    </source>
</evidence>
<dbReference type="AlphaFoldDB" id="A2SDE2"/>
<dbReference type="InterPro" id="IPR013216">
    <property type="entry name" value="Methyltransf_11"/>
</dbReference>
<proteinExistence type="predicted"/>